<sequence>MHISAYFRNRLHAPLQHTIQSWGSVNEATGDVFLRVGQWAVNDYDDGNTWVTLYHPEWRATKHGPSQRSEHIRLIEQGAIAYAVVVAFNRHGKIRAFDDHVLLKLGKPEHEDGFIYSKVLGELTIDELRLQVRSSNPAVDDIVELTNINRPETETKRLMAARIGQGIFRSHVLRLWDYRCALTLTTVSSVIRASHIKPWKVSSNKERLDPFNGLPLTATLDALFDDGLVSFKDDGEMIISEQLSAGERKLLGIRSDQSAGKIAAKTIKYLEYHRQHVFRDRIDFK</sequence>
<gene>
    <name evidence="2" type="ORF">MFFC18_46890</name>
</gene>
<dbReference type="Proteomes" id="UP000322214">
    <property type="component" value="Chromosome"/>
</dbReference>
<keyword evidence="3" id="KW-1185">Reference proteome</keyword>
<dbReference type="KEGG" id="mff:MFFC18_46890"/>
<dbReference type="Pfam" id="PF13391">
    <property type="entry name" value="HNH_2"/>
    <property type="match status" value="1"/>
</dbReference>
<name>A0A5B9PJD5_9BACT</name>
<evidence type="ECO:0000313" key="3">
    <source>
        <dbReference type="Proteomes" id="UP000322214"/>
    </source>
</evidence>
<accession>A0A5B9PJD5</accession>
<protein>
    <recommendedName>
        <fullName evidence="1">HNH nuclease domain-containing protein</fullName>
    </recommendedName>
</protein>
<organism evidence="2 3">
    <name type="scientific">Mariniblastus fucicola</name>
    <dbReference type="NCBI Taxonomy" id="980251"/>
    <lineage>
        <taxon>Bacteria</taxon>
        <taxon>Pseudomonadati</taxon>
        <taxon>Planctomycetota</taxon>
        <taxon>Planctomycetia</taxon>
        <taxon>Pirellulales</taxon>
        <taxon>Pirellulaceae</taxon>
        <taxon>Mariniblastus</taxon>
    </lineage>
</organism>
<dbReference type="RefSeq" id="WP_075083677.1">
    <property type="nucleotide sequence ID" value="NZ_CP042912.1"/>
</dbReference>
<dbReference type="OrthoDB" id="5678128at2"/>
<evidence type="ECO:0000313" key="2">
    <source>
        <dbReference type="EMBL" id="QEG24766.1"/>
    </source>
</evidence>
<evidence type="ECO:0000259" key="1">
    <source>
        <dbReference type="Pfam" id="PF13391"/>
    </source>
</evidence>
<dbReference type="AlphaFoldDB" id="A0A5B9PJD5"/>
<reference evidence="2 3" key="1">
    <citation type="submission" date="2019-08" db="EMBL/GenBank/DDBJ databases">
        <title>Deep-cultivation of Planctomycetes and their phenomic and genomic characterization uncovers novel biology.</title>
        <authorList>
            <person name="Wiegand S."/>
            <person name="Jogler M."/>
            <person name="Boedeker C."/>
            <person name="Pinto D."/>
            <person name="Vollmers J."/>
            <person name="Rivas-Marin E."/>
            <person name="Kohn T."/>
            <person name="Peeters S.H."/>
            <person name="Heuer A."/>
            <person name="Rast P."/>
            <person name="Oberbeckmann S."/>
            <person name="Bunk B."/>
            <person name="Jeske O."/>
            <person name="Meyerdierks A."/>
            <person name="Storesund J.E."/>
            <person name="Kallscheuer N."/>
            <person name="Luecker S."/>
            <person name="Lage O.M."/>
            <person name="Pohl T."/>
            <person name="Merkel B.J."/>
            <person name="Hornburger P."/>
            <person name="Mueller R.-W."/>
            <person name="Bruemmer F."/>
            <person name="Labrenz M."/>
            <person name="Spormann A.M."/>
            <person name="Op den Camp H."/>
            <person name="Overmann J."/>
            <person name="Amann R."/>
            <person name="Jetten M.S.M."/>
            <person name="Mascher T."/>
            <person name="Medema M.H."/>
            <person name="Devos D.P."/>
            <person name="Kaster A.-K."/>
            <person name="Ovreas L."/>
            <person name="Rohde M."/>
            <person name="Galperin M.Y."/>
            <person name="Jogler C."/>
        </authorList>
    </citation>
    <scope>NUCLEOTIDE SEQUENCE [LARGE SCALE GENOMIC DNA]</scope>
    <source>
        <strain evidence="2 3">FC18</strain>
    </source>
</reference>
<proteinExistence type="predicted"/>
<dbReference type="InterPro" id="IPR003615">
    <property type="entry name" value="HNH_nuc"/>
</dbReference>
<dbReference type="STRING" id="980251.GCA_001642875_00880"/>
<feature type="domain" description="HNH nuclease" evidence="1">
    <location>
        <begin position="180"/>
        <end position="232"/>
    </location>
</feature>
<dbReference type="EMBL" id="CP042912">
    <property type="protein sequence ID" value="QEG24766.1"/>
    <property type="molecule type" value="Genomic_DNA"/>
</dbReference>